<evidence type="ECO:0000313" key="2">
    <source>
        <dbReference type="EMBL" id="ODQ79728.1"/>
    </source>
</evidence>
<dbReference type="Proteomes" id="UP000094336">
    <property type="component" value="Unassembled WGS sequence"/>
</dbReference>
<accession>A0A1E3QQ09</accession>
<keyword evidence="1" id="KW-0472">Membrane</keyword>
<sequence length="56" mass="6560">MCMNKGVMWGGVFHPVALCLYSSTYIRFYFLKFQNKSYLTVFLHCNMISYPGPVVR</sequence>
<keyword evidence="1" id="KW-1133">Transmembrane helix</keyword>
<gene>
    <name evidence="2" type="ORF">BABINDRAFT_134959</name>
</gene>
<feature type="transmembrane region" description="Helical" evidence="1">
    <location>
        <begin position="12"/>
        <end position="30"/>
    </location>
</feature>
<proteinExistence type="predicted"/>
<dbReference type="EMBL" id="KV454431">
    <property type="protein sequence ID" value="ODQ79728.1"/>
    <property type="molecule type" value="Genomic_DNA"/>
</dbReference>
<dbReference type="GeneID" id="30144940"/>
<dbReference type="RefSeq" id="XP_018985056.1">
    <property type="nucleotide sequence ID" value="XM_019127087.1"/>
</dbReference>
<protein>
    <submittedName>
        <fullName evidence="2">Uncharacterized protein</fullName>
    </submittedName>
</protein>
<keyword evidence="3" id="KW-1185">Reference proteome</keyword>
<name>A0A1E3QQ09_9ASCO</name>
<organism evidence="2 3">
    <name type="scientific">Babjeviella inositovora NRRL Y-12698</name>
    <dbReference type="NCBI Taxonomy" id="984486"/>
    <lineage>
        <taxon>Eukaryota</taxon>
        <taxon>Fungi</taxon>
        <taxon>Dikarya</taxon>
        <taxon>Ascomycota</taxon>
        <taxon>Saccharomycotina</taxon>
        <taxon>Pichiomycetes</taxon>
        <taxon>Serinales incertae sedis</taxon>
        <taxon>Babjeviella</taxon>
    </lineage>
</organism>
<evidence type="ECO:0000256" key="1">
    <source>
        <dbReference type="SAM" id="Phobius"/>
    </source>
</evidence>
<evidence type="ECO:0000313" key="3">
    <source>
        <dbReference type="Proteomes" id="UP000094336"/>
    </source>
</evidence>
<dbReference type="AlphaFoldDB" id="A0A1E3QQ09"/>
<reference evidence="3" key="1">
    <citation type="submission" date="2016-05" db="EMBL/GenBank/DDBJ databases">
        <title>Comparative genomics of biotechnologically important yeasts.</title>
        <authorList>
            <consortium name="DOE Joint Genome Institute"/>
            <person name="Riley R."/>
            <person name="Haridas S."/>
            <person name="Wolfe K.H."/>
            <person name="Lopes M.R."/>
            <person name="Hittinger C.T."/>
            <person name="Goker M."/>
            <person name="Salamov A."/>
            <person name="Wisecaver J."/>
            <person name="Long T.M."/>
            <person name="Aerts A.L."/>
            <person name="Barry K."/>
            <person name="Choi C."/>
            <person name="Clum A."/>
            <person name="Coughlan A.Y."/>
            <person name="Deshpande S."/>
            <person name="Douglass A.P."/>
            <person name="Hanson S.J."/>
            <person name="Klenk H.-P."/>
            <person name="Labutti K."/>
            <person name="Lapidus A."/>
            <person name="Lindquist E."/>
            <person name="Lipzen A."/>
            <person name="Meier-Kolthoff J.P."/>
            <person name="Ohm R.A."/>
            <person name="Otillar R.P."/>
            <person name="Pangilinan J."/>
            <person name="Peng Y."/>
            <person name="Rokas A."/>
            <person name="Rosa C.A."/>
            <person name="Scheuner C."/>
            <person name="Sibirny A.A."/>
            <person name="Slot J.C."/>
            <person name="Stielow J.B."/>
            <person name="Sun H."/>
            <person name="Kurtzman C.P."/>
            <person name="Blackwell M."/>
            <person name="Grigoriev I.V."/>
            <person name="Jeffries T.W."/>
        </authorList>
    </citation>
    <scope>NUCLEOTIDE SEQUENCE [LARGE SCALE GENOMIC DNA]</scope>
    <source>
        <strain evidence="3">NRRL Y-12698</strain>
    </source>
</reference>
<keyword evidence="1" id="KW-0812">Transmembrane</keyword>